<dbReference type="Gene3D" id="3.40.630.30">
    <property type="match status" value="1"/>
</dbReference>
<dbReference type="PANTHER" id="PTHR10545">
    <property type="entry name" value="DIAMINE N-ACETYLTRANSFERASE"/>
    <property type="match status" value="1"/>
</dbReference>
<gene>
    <name evidence="4" type="ORF">PMES_00146</name>
</gene>
<evidence type="ECO:0000313" key="4">
    <source>
        <dbReference type="EMBL" id="KAF0677639.1"/>
    </source>
</evidence>
<dbReference type="GO" id="GO:0008080">
    <property type="term" value="F:N-acetyltransferase activity"/>
    <property type="evidence" value="ECO:0007669"/>
    <property type="project" value="TreeGrafter"/>
</dbReference>
<comment type="caution">
    <text evidence="4">The sequence shown here is derived from an EMBL/GenBank/DDBJ whole genome shotgun (WGS) entry which is preliminary data.</text>
</comment>
<evidence type="ECO:0000259" key="3">
    <source>
        <dbReference type="PROSITE" id="PS51186"/>
    </source>
</evidence>
<dbReference type="OrthoDB" id="9805924at2"/>
<organism evidence="4 5">
    <name type="scientific">Profundibacterium mesophilum KAUST100406-0324</name>
    <dbReference type="NCBI Taxonomy" id="1037889"/>
    <lineage>
        <taxon>Bacteria</taxon>
        <taxon>Pseudomonadati</taxon>
        <taxon>Pseudomonadota</taxon>
        <taxon>Alphaproteobacteria</taxon>
        <taxon>Rhodobacterales</taxon>
        <taxon>Roseobacteraceae</taxon>
        <taxon>Profundibacterium</taxon>
    </lineage>
</organism>
<reference evidence="4" key="1">
    <citation type="submission" date="2013-03" db="EMBL/GenBank/DDBJ databases">
        <title>Genome Sequence of the Profundibacterium mesophilum strain KAUST100406-0324T from Red Sea, a novel genus in the family Rhodobacteraceae.</title>
        <authorList>
            <person name="Essack M."/>
            <person name="Alam I."/>
            <person name="Lafi F."/>
            <person name="Alawi W."/>
            <person name="Kamanu F."/>
            <person name="Al-Suwailem A."/>
            <person name="Lee O.O."/>
            <person name="Xu Y."/>
            <person name="Bajic V."/>
            <person name="Qian P.-Y."/>
            <person name="Archer J."/>
        </authorList>
    </citation>
    <scope>NUCLEOTIDE SEQUENCE</scope>
    <source>
        <strain evidence="4">KAUST100406-0324</strain>
    </source>
</reference>
<protein>
    <submittedName>
        <fullName evidence="4">Phospholipiddiacylglycerol acyltransferase</fullName>
        <ecNumber evidence="4">2.3.1.158</ecNumber>
    </submittedName>
</protein>
<accession>A0A921TGP4</accession>
<dbReference type="EMBL" id="APKE01000001">
    <property type="protein sequence ID" value="KAF0677639.1"/>
    <property type="molecule type" value="Genomic_DNA"/>
</dbReference>
<name>A0A921TGP4_9RHOB</name>
<dbReference type="RefSeq" id="WP_159963606.1">
    <property type="nucleotide sequence ID" value="NZ_APKE01000001.1"/>
</dbReference>
<dbReference type="InterPro" id="IPR000182">
    <property type="entry name" value="GNAT_dom"/>
</dbReference>
<sequence>MSYHVRPLAPDDHDDWVRLFTAYLDFYSTRLDPEQIELQFRRRLEDSEAEFRCLVAIADDKAVGIAHYLFHRHGWREEQVCYLQDLFVTPEHRDHGVGQTLIGAVFAAADAAGAPKVFWMTENSNRQARKLYDRIGKLTAFVKYER</sequence>
<dbReference type="InterPro" id="IPR016181">
    <property type="entry name" value="Acyl_CoA_acyltransferase"/>
</dbReference>
<dbReference type="InterPro" id="IPR051016">
    <property type="entry name" value="Diverse_Substrate_AcTransf"/>
</dbReference>
<dbReference type="PROSITE" id="PS51186">
    <property type="entry name" value="GNAT"/>
    <property type="match status" value="1"/>
</dbReference>
<dbReference type="PANTHER" id="PTHR10545:SF42">
    <property type="entry name" value="ACETYLTRANSFERASE"/>
    <property type="match status" value="1"/>
</dbReference>
<keyword evidence="2 4" id="KW-0012">Acyltransferase</keyword>
<keyword evidence="5" id="KW-1185">Reference proteome</keyword>
<proteinExistence type="predicted"/>
<dbReference type="CDD" id="cd04301">
    <property type="entry name" value="NAT_SF"/>
    <property type="match status" value="1"/>
</dbReference>
<dbReference type="EC" id="2.3.1.158" evidence="4"/>
<dbReference type="Proteomes" id="UP000698242">
    <property type="component" value="Unassembled WGS sequence"/>
</dbReference>
<evidence type="ECO:0000256" key="2">
    <source>
        <dbReference type="ARBA" id="ARBA00023315"/>
    </source>
</evidence>
<dbReference type="SUPFAM" id="SSF55729">
    <property type="entry name" value="Acyl-CoA N-acyltransferases (Nat)"/>
    <property type="match status" value="1"/>
</dbReference>
<evidence type="ECO:0000256" key="1">
    <source>
        <dbReference type="ARBA" id="ARBA00022679"/>
    </source>
</evidence>
<dbReference type="GO" id="GO:0046027">
    <property type="term" value="F:phospholipid:diacylglycerol acyltransferase activity"/>
    <property type="evidence" value="ECO:0007669"/>
    <property type="project" value="UniProtKB-EC"/>
</dbReference>
<keyword evidence="1 4" id="KW-0808">Transferase</keyword>
<evidence type="ECO:0000313" key="5">
    <source>
        <dbReference type="Proteomes" id="UP000698242"/>
    </source>
</evidence>
<dbReference type="AlphaFoldDB" id="A0A921TGP4"/>
<feature type="domain" description="N-acetyltransferase" evidence="3">
    <location>
        <begin position="3"/>
        <end position="146"/>
    </location>
</feature>
<dbReference type="Pfam" id="PF00583">
    <property type="entry name" value="Acetyltransf_1"/>
    <property type="match status" value="1"/>
</dbReference>